<dbReference type="InterPro" id="IPR021109">
    <property type="entry name" value="Peptidase_aspartic_dom_sf"/>
</dbReference>
<evidence type="ECO:0000259" key="1">
    <source>
        <dbReference type="Pfam" id="PF24626"/>
    </source>
</evidence>
<name>A0ABQ5F1A1_9ASTR</name>
<keyword evidence="3" id="KW-1185">Reference proteome</keyword>
<dbReference type="Proteomes" id="UP001151760">
    <property type="component" value="Unassembled WGS sequence"/>
</dbReference>
<feature type="domain" description="Tf2-1-like SH3-like" evidence="1">
    <location>
        <begin position="497"/>
        <end position="561"/>
    </location>
</feature>
<gene>
    <name evidence="2" type="ORF">Tco_0991897</name>
</gene>
<dbReference type="PANTHER" id="PTHR33067:SF9">
    <property type="entry name" value="RNA-DIRECTED DNA POLYMERASE"/>
    <property type="match status" value="1"/>
</dbReference>
<dbReference type="Gene3D" id="2.40.70.10">
    <property type="entry name" value="Acid Proteases"/>
    <property type="match status" value="1"/>
</dbReference>
<evidence type="ECO:0000313" key="3">
    <source>
        <dbReference type="Proteomes" id="UP001151760"/>
    </source>
</evidence>
<proteinExistence type="predicted"/>
<reference evidence="2" key="2">
    <citation type="submission" date="2022-01" db="EMBL/GenBank/DDBJ databases">
        <authorList>
            <person name="Yamashiro T."/>
            <person name="Shiraishi A."/>
            <person name="Satake H."/>
            <person name="Nakayama K."/>
        </authorList>
    </citation>
    <scope>NUCLEOTIDE SEQUENCE</scope>
</reference>
<protein>
    <submittedName>
        <fullName evidence="2">Ribonuclease H-like domain-containing protein</fullName>
    </submittedName>
</protein>
<dbReference type="CDD" id="cd00303">
    <property type="entry name" value="retropepsin_like"/>
    <property type="match status" value="1"/>
</dbReference>
<dbReference type="Pfam" id="PF08284">
    <property type="entry name" value="RVP_2"/>
    <property type="match status" value="1"/>
</dbReference>
<dbReference type="EMBL" id="BQNB010016881">
    <property type="protein sequence ID" value="GJT56843.1"/>
    <property type="molecule type" value="Genomic_DNA"/>
</dbReference>
<dbReference type="Pfam" id="PF24626">
    <property type="entry name" value="SH3_Tf2-1"/>
    <property type="match status" value="1"/>
</dbReference>
<organism evidence="2 3">
    <name type="scientific">Tanacetum coccineum</name>
    <dbReference type="NCBI Taxonomy" id="301880"/>
    <lineage>
        <taxon>Eukaryota</taxon>
        <taxon>Viridiplantae</taxon>
        <taxon>Streptophyta</taxon>
        <taxon>Embryophyta</taxon>
        <taxon>Tracheophyta</taxon>
        <taxon>Spermatophyta</taxon>
        <taxon>Magnoliopsida</taxon>
        <taxon>eudicotyledons</taxon>
        <taxon>Gunneridae</taxon>
        <taxon>Pentapetalae</taxon>
        <taxon>asterids</taxon>
        <taxon>campanulids</taxon>
        <taxon>Asterales</taxon>
        <taxon>Asteraceae</taxon>
        <taxon>Asteroideae</taxon>
        <taxon>Anthemideae</taxon>
        <taxon>Anthemidinae</taxon>
        <taxon>Tanacetum</taxon>
    </lineage>
</organism>
<sequence>MAETMEQYMSKTHNEYRSGVARPMIDANAQFELKGQFLKELHKNPFCGLEHEDANEHIKKVLEIVDSFHIPNITQDQLMLRAFPVSLTGAMSKVLQERGFGSLPSSTKTNTRDQVKLISNATTDLSEIRRMEFDPYVEARGVKILEAYDHTLPQKEKDPGSFTLPCFINNVCFNKALVDLGAGVSVMVFSTYTKLGLGILSHTRLTIELADRTIKEPRGIAENVLVRIGKFVFPIDFIILDIPDDDDVPLILRRPFLSTAHAKIDVFKRKVTLRVREEKLVFKSIKLAASIIKRVLVLKSIDSKIELVGEDESLDPLYGNYIELNDLDVPLKPMMSQDNVPTFVNKPTSEYCYEMKFSYVIGYKHINATLFPTLSINLMTKRFYDSRIKDEGDHKGKRIAGTLIAIPIFVGQFSVVLGFTIIDNLDADNDVVLGKPYFKKYMTCQKVMEKSLIEMSTSELWMNEGGKRLAEDVREVDRYGKANLANRNRKPMEFQVGDMVMLKVSPWKGVIRFGKRGKLNPRYIRLFKVLTKVGTIAYRLELPDQLSQVHSTFHVSNLKKCYADEPLAISLDEIQIDDKLNFIEEPVKIMDREVKKLKQSRILIVKVRWSSRRGPEFTWKREDQMNKMYPHFFAKSKPTSESTS</sequence>
<evidence type="ECO:0000313" key="2">
    <source>
        <dbReference type="EMBL" id="GJT56843.1"/>
    </source>
</evidence>
<reference evidence="2" key="1">
    <citation type="journal article" date="2022" name="Int. J. Mol. Sci.">
        <title>Draft Genome of Tanacetum Coccineum: Genomic Comparison of Closely Related Tanacetum-Family Plants.</title>
        <authorList>
            <person name="Yamashiro T."/>
            <person name="Shiraishi A."/>
            <person name="Nakayama K."/>
            <person name="Satake H."/>
        </authorList>
    </citation>
    <scope>NUCLEOTIDE SEQUENCE</scope>
</reference>
<accession>A0ABQ5F1A1</accession>
<dbReference type="PANTHER" id="PTHR33067">
    <property type="entry name" value="RNA-DIRECTED DNA POLYMERASE-RELATED"/>
    <property type="match status" value="1"/>
</dbReference>
<comment type="caution">
    <text evidence="2">The sequence shown here is derived from an EMBL/GenBank/DDBJ whole genome shotgun (WGS) entry which is preliminary data.</text>
</comment>
<dbReference type="InterPro" id="IPR056924">
    <property type="entry name" value="SH3_Tf2-1"/>
</dbReference>